<feature type="region of interest" description="Disordered" evidence="3">
    <location>
        <begin position="81"/>
        <end position="139"/>
    </location>
</feature>
<dbReference type="InterPro" id="IPR001138">
    <property type="entry name" value="Zn2Cys6_DnaBD"/>
</dbReference>
<dbReference type="GO" id="GO:0000981">
    <property type="term" value="F:DNA-binding transcription factor activity, RNA polymerase II-specific"/>
    <property type="evidence" value="ECO:0007669"/>
    <property type="project" value="InterPro"/>
</dbReference>
<protein>
    <recommendedName>
        <fullName evidence="5">Xylanolytic transcriptional activator regulatory domain-containing protein</fullName>
    </recommendedName>
</protein>
<feature type="transmembrane region" description="Helical" evidence="4">
    <location>
        <begin position="597"/>
        <end position="618"/>
    </location>
</feature>
<evidence type="ECO:0000313" key="6">
    <source>
        <dbReference type="EMBL" id="OIW30793.1"/>
    </source>
</evidence>
<dbReference type="InterPro" id="IPR050987">
    <property type="entry name" value="AtrR-like"/>
</dbReference>
<keyword evidence="4" id="KW-0812">Transmembrane</keyword>
<dbReference type="PANTHER" id="PTHR46910:SF5">
    <property type="entry name" value="ZN(II)2CYS6 TRANSCRIPTION FACTOR (EUROFUNG)"/>
    <property type="match status" value="1"/>
</dbReference>
<dbReference type="InParanoid" id="A0A1J7JBW5"/>
<dbReference type="CDD" id="cd00067">
    <property type="entry name" value="GAL4"/>
    <property type="match status" value="1"/>
</dbReference>
<reference evidence="6 7" key="1">
    <citation type="submission" date="2016-10" db="EMBL/GenBank/DDBJ databases">
        <title>Draft genome sequence of Coniochaeta ligniaria NRRL30616, a lignocellulolytic fungus for bioabatement of inhibitors in plant biomass hydrolysates.</title>
        <authorList>
            <consortium name="DOE Joint Genome Institute"/>
            <person name="Jimenez D.J."/>
            <person name="Hector R.E."/>
            <person name="Riley R."/>
            <person name="Sun H."/>
            <person name="Grigoriev I.V."/>
            <person name="Van Elsas J.D."/>
            <person name="Nichols N.N."/>
        </authorList>
    </citation>
    <scope>NUCLEOTIDE SEQUENCE [LARGE SCALE GENOMIC DNA]</scope>
    <source>
        <strain evidence="6 7">NRRL 30616</strain>
    </source>
</reference>
<evidence type="ECO:0000259" key="5">
    <source>
        <dbReference type="SMART" id="SM00906"/>
    </source>
</evidence>
<dbReference type="GO" id="GO:0008270">
    <property type="term" value="F:zinc ion binding"/>
    <property type="evidence" value="ECO:0007669"/>
    <property type="project" value="InterPro"/>
</dbReference>
<dbReference type="InterPro" id="IPR036864">
    <property type="entry name" value="Zn2-C6_fun-type_DNA-bd_sf"/>
</dbReference>
<dbReference type="InterPro" id="IPR007219">
    <property type="entry name" value="XnlR_reg_dom"/>
</dbReference>
<dbReference type="AlphaFoldDB" id="A0A1J7JBW5"/>
<evidence type="ECO:0000256" key="2">
    <source>
        <dbReference type="ARBA" id="ARBA00023242"/>
    </source>
</evidence>
<keyword evidence="2" id="KW-0539">Nucleus</keyword>
<dbReference type="Proteomes" id="UP000182658">
    <property type="component" value="Unassembled WGS sequence"/>
</dbReference>
<gene>
    <name evidence="6" type="ORF">CONLIGDRAFT_574304</name>
</gene>
<keyword evidence="1" id="KW-0479">Metal-binding</keyword>
<dbReference type="CDD" id="cd12148">
    <property type="entry name" value="fungal_TF_MHR"/>
    <property type="match status" value="1"/>
</dbReference>
<evidence type="ECO:0000256" key="4">
    <source>
        <dbReference type="SAM" id="Phobius"/>
    </source>
</evidence>
<evidence type="ECO:0000256" key="1">
    <source>
        <dbReference type="ARBA" id="ARBA00022723"/>
    </source>
</evidence>
<dbReference type="Gene3D" id="4.10.240.10">
    <property type="entry name" value="Zn(2)-C6 fungal-type DNA-binding domain"/>
    <property type="match status" value="1"/>
</dbReference>
<dbReference type="GO" id="GO:0003677">
    <property type="term" value="F:DNA binding"/>
    <property type="evidence" value="ECO:0007669"/>
    <property type="project" value="InterPro"/>
</dbReference>
<feature type="compositionally biased region" description="Low complexity" evidence="3">
    <location>
        <begin position="107"/>
        <end position="124"/>
    </location>
</feature>
<dbReference type="Pfam" id="PF04082">
    <property type="entry name" value="Fungal_trans"/>
    <property type="match status" value="1"/>
</dbReference>
<feature type="domain" description="Xylanolytic transcriptional activator regulatory" evidence="5">
    <location>
        <begin position="353"/>
        <end position="435"/>
    </location>
</feature>
<dbReference type="GO" id="GO:0006351">
    <property type="term" value="P:DNA-templated transcription"/>
    <property type="evidence" value="ECO:0007669"/>
    <property type="project" value="InterPro"/>
</dbReference>
<accession>A0A1J7JBW5</accession>
<dbReference type="EMBL" id="KV875096">
    <property type="protein sequence ID" value="OIW30793.1"/>
    <property type="molecule type" value="Genomic_DNA"/>
</dbReference>
<dbReference type="SMART" id="SM00906">
    <property type="entry name" value="Fungal_trans"/>
    <property type="match status" value="1"/>
</dbReference>
<name>A0A1J7JBW5_9PEZI</name>
<dbReference type="OrthoDB" id="103819at2759"/>
<keyword evidence="4" id="KW-1133">Transmembrane helix</keyword>
<keyword evidence="7" id="KW-1185">Reference proteome</keyword>
<sequence length="773" mass="84793">MRTITGWLTVWPQIRCDKESPCSNCRIAQRSCSSTGLGQKPREPRQRVLISSQYEKKIDYFGNRLAGIEDLLRELTISLKSHPTSGSSSSGTVASIPQPPTGQHHGSSSNSRTTPSSAPATAVFDDGDDTDASSDMGDAAFEGQSSLTAHTVQASAFLEHVVERERWNNQQMSPNMQSALSSLQQIVGLQQQRKKGRMAGSLSRREVKFPNQKPVPPGGLKDLPMPPVQTVVGMLREIKDKPPVTFTIICAFIAVEDFTESCRKVYFATEDFSLSTFIVVNAGLYYLFQEKFIIADENSGTAAEYLNYHHMCRDNLETALANLPFFMPPKMETIEALLLGAGYAIELSKPSLAWQLNCSACTLCTSLGYHRQSPSQPASGQTPSQPPPPADPLSEKKQALFWFAYMLDKGLALRFGRASVLQDYDISLPRSVSGTGDTIGRVAGSAASPDPWAEILEFWIRHAEIQGHTYEYLYSSAALQRSVESRVESARLLVEKLSNVAARTAKLGAAIVAEEESKHGDAHGQAVALMAINMVLKSDEVSHYSTLALIYRAIPPSEPGRPSRFNEECITAARAAFASHQACMEITASSAFMNAAYLHWTILYAPFVPFIVIFCHVIETSDKEDLRRLEEFVTSLQVSRAVSGAVDKLHRLCRIMCDVAALYVEAKESENQMADANMTPLGNDFNMYLSQLGFMPPPAQPSFDAGGGDVAGGSMDSDMLNASYQAAQLGDWFEGGRHMMGLLEEDLSQFQPEPGVWSIYGQRQPYSLISKPP</sequence>
<proteinExistence type="predicted"/>
<evidence type="ECO:0000256" key="3">
    <source>
        <dbReference type="SAM" id="MobiDB-lite"/>
    </source>
</evidence>
<keyword evidence="4" id="KW-0472">Membrane</keyword>
<dbReference type="STRING" id="1408157.A0A1J7JBW5"/>
<dbReference type="PANTHER" id="PTHR46910">
    <property type="entry name" value="TRANSCRIPTION FACTOR PDR1"/>
    <property type="match status" value="1"/>
</dbReference>
<evidence type="ECO:0000313" key="7">
    <source>
        <dbReference type="Proteomes" id="UP000182658"/>
    </source>
</evidence>
<organism evidence="6 7">
    <name type="scientific">Coniochaeta ligniaria NRRL 30616</name>
    <dbReference type="NCBI Taxonomy" id="1408157"/>
    <lineage>
        <taxon>Eukaryota</taxon>
        <taxon>Fungi</taxon>
        <taxon>Dikarya</taxon>
        <taxon>Ascomycota</taxon>
        <taxon>Pezizomycotina</taxon>
        <taxon>Sordariomycetes</taxon>
        <taxon>Sordariomycetidae</taxon>
        <taxon>Coniochaetales</taxon>
        <taxon>Coniochaetaceae</taxon>
        <taxon>Coniochaeta</taxon>
    </lineage>
</organism>